<keyword evidence="3" id="KW-1185">Reference proteome</keyword>
<dbReference type="RefSeq" id="XP_010761112.1">
    <property type="nucleotide sequence ID" value="XM_010762810.1"/>
</dbReference>
<sequence>MDDVTVTRVLSSRLAGCVPKNYARSIRTATATRAAPSTEDAEKQSPPEFRRRLDLPDSATVVYPLSETVSALLASYLHPEGPDNREQAIVSSLKQLLWHSPKHWDISIRGVVVVRNESVVAKVITGDISDTTECTTTQNLAERAPDIPAPRTHCLIRFGPFRVIFMSYIPDMTLAQVWPSLSHKEKVSIQQQLNDIFCRIRTLHKDDGNELRGVNGEGVKEYRVDECARWKGISTVRGFSDLQFSACHHGSKIYIKFLRSFLADKSATVHGSVFTHGDVRRENITVKRNPFQQRLCGHWYYRLGG</sequence>
<dbReference type="InterPro" id="IPR051678">
    <property type="entry name" value="AGP_Transferase"/>
</dbReference>
<dbReference type="SUPFAM" id="SSF56112">
    <property type="entry name" value="Protein kinase-like (PK-like)"/>
    <property type="match status" value="1"/>
</dbReference>
<dbReference type="KEGG" id="pbn:PADG_11889"/>
<dbReference type="PANTHER" id="PTHR21310">
    <property type="entry name" value="AMINOGLYCOSIDE PHOSPHOTRANSFERASE-RELATED-RELATED"/>
    <property type="match status" value="1"/>
</dbReference>
<evidence type="ECO:0008006" key="4">
    <source>
        <dbReference type="Google" id="ProtNLM"/>
    </source>
</evidence>
<dbReference type="GeneID" id="22587786"/>
<gene>
    <name evidence="2" type="ORF">PADG_11889</name>
</gene>
<dbReference type="InterPro" id="IPR011009">
    <property type="entry name" value="Kinase-like_dom_sf"/>
</dbReference>
<proteinExistence type="predicted"/>
<dbReference type="EMBL" id="KN275962">
    <property type="protein sequence ID" value="KGM91916.1"/>
    <property type="molecule type" value="Genomic_DNA"/>
</dbReference>
<organism evidence="2 3">
    <name type="scientific">Paracoccidioides brasiliensis (strain Pb18)</name>
    <dbReference type="NCBI Taxonomy" id="502780"/>
    <lineage>
        <taxon>Eukaryota</taxon>
        <taxon>Fungi</taxon>
        <taxon>Dikarya</taxon>
        <taxon>Ascomycota</taxon>
        <taxon>Pezizomycotina</taxon>
        <taxon>Eurotiomycetes</taxon>
        <taxon>Eurotiomycetidae</taxon>
        <taxon>Onygenales</taxon>
        <taxon>Ajellomycetaceae</taxon>
        <taxon>Paracoccidioides</taxon>
    </lineage>
</organism>
<dbReference type="HOGENOM" id="CLU_021768_10_2_1"/>
<dbReference type="PANTHER" id="PTHR21310:SF15">
    <property type="entry name" value="AMINOGLYCOSIDE PHOSPHOTRANSFERASE DOMAIN-CONTAINING PROTEIN"/>
    <property type="match status" value="1"/>
</dbReference>
<name>A0A0A0HV51_PARBD</name>
<dbReference type="VEuPathDB" id="FungiDB:PADG_11889"/>
<dbReference type="InParanoid" id="A0A0A0HV51"/>
<dbReference type="OrthoDB" id="2906425at2759"/>
<feature type="region of interest" description="Disordered" evidence="1">
    <location>
        <begin position="29"/>
        <end position="48"/>
    </location>
</feature>
<evidence type="ECO:0000313" key="3">
    <source>
        <dbReference type="Proteomes" id="UP000001628"/>
    </source>
</evidence>
<dbReference type="eggNOG" id="ENOG502SMG7">
    <property type="taxonomic scope" value="Eukaryota"/>
</dbReference>
<dbReference type="Proteomes" id="UP000001628">
    <property type="component" value="Unassembled WGS sequence"/>
</dbReference>
<protein>
    <recommendedName>
        <fullName evidence="4">Aminoglycoside phosphotransferase domain-containing protein</fullName>
    </recommendedName>
</protein>
<evidence type="ECO:0000313" key="2">
    <source>
        <dbReference type="EMBL" id="KGM91916.1"/>
    </source>
</evidence>
<dbReference type="AlphaFoldDB" id="A0A0A0HV51"/>
<accession>A0A0A0HV51</accession>
<reference evidence="2 3" key="1">
    <citation type="journal article" date="2011" name="PLoS Genet.">
        <title>Comparative genomic analysis of human fungal pathogens causing paracoccidioidomycosis.</title>
        <authorList>
            <person name="Desjardins C.A."/>
            <person name="Champion M.D."/>
            <person name="Holder J.W."/>
            <person name="Muszewska A."/>
            <person name="Goldberg J."/>
            <person name="Bailao A.M."/>
            <person name="Brigido M.M."/>
            <person name="Ferreira M.E."/>
            <person name="Garcia A.M."/>
            <person name="Grynberg M."/>
            <person name="Gujja S."/>
            <person name="Heiman D.I."/>
            <person name="Henn M.R."/>
            <person name="Kodira C.D."/>
            <person name="Leon-Narvaez H."/>
            <person name="Longo L.V."/>
            <person name="Ma L.J."/>
            <person name="Malavazi I."/>
            <person name="Matsuo A.L."/>
            <person name="Morais F.V."/>
            <person name="Pereira M."/>
            <person name="Rodriguez-Brito S."/>
            <person name="Sakthikumar S."/>
            <person name="Salem-Izacc S.M."/>
            <person name="Sykes S.M."/>
            <person name="Teixeira M.M."/>
            <person name="Vallejo M.C."/>
            <person name="Walter M.E."/>
            <person name="Yandava C."/>
            <person name="Young S."/>
            <person name="Zeng Q."/>
            <person name="Zucker J."/>
            <person name="Felipe M.S."/>
            <person name="Goldman G.H."/>
            <person name="Haas B.J."/>
            <person name="McEwen J.G."/>
            <person name="Nino-Vega G."/>
            <person name="Puccia R."/>
            <person name="San-Blas G."/>
            <person name="Soares C.M."/>
            <person name="Birren B.W."/>
            <person name="Cuomo C.A."/>
        </authorList>
    </citation>
    <scope>NUCLEOTIDE SEQUENCE [LARGE SCALE GENOMIC DNA]</scope>
    <source>
        <strain evidence="2 3">Pb18</strain>
    </source>
</reference>
<evidence type="ECO:0000256" key="1">
    <source>
        <dbReference type="SAM" id="MobiDB-lite"/>
    </source>
</evidence>